<feature type="region of interest" description="Disordered" evidence="5">
    <location>
        <begin position="1"/>
        <end position="22"/>
    </location>
</feature>
<feature type="region of interest" description="Disordered" evidence="5">
    <location>
        <begin position="79"/>
        <end position="139"/>
    </location>
</feature>
<dbReference type="InterPro" id="IPR000537">
    <property type="entry name" value="UbiA_prenyltransferase"/>
</dbReference>
<dbReference type="Pfam" id="PF01040">
    <property type="entry name" value="UbiA"/>
    <property type="match status" value="1"/>
</dbReference>
<dbReference type="AlphaFoldDB" id="A0ABD3RBE3"/>
<protein>
    <submittedName>
        <fullName evidence="7">Uncharacterized protein</fullName>
    </submittedName>
</protein>
<name>A0ABD3RBE3_9STRA</name>
<organism evidence="7 8">
    <name type="scientific">Cyclostephanos tholiformis</name>
    <dbReference type="NCBI Taxonomy" id="382380"/>
    <lineage>
        <taxon>Eukaryota</taxon>
        <taxon>Sar</taxon>
        <taxon>Stramenopiles</taxon>
        <taxon>Ochrophyta</taxon>
        <taxon>Bacillariophyta</taxon>
        <taxon>Coscinodiscophyceae</taxon>
        <taxon>Thalassiosirophycidae</taxon>
        <taxon>Stephanodiscales</taxon>
        <taxon>Stephanodiscaceae</taxon>
        <taxon>Cyclostephanos</taxon>
    </lineage>
</organism>
<keyword evidence="8" id="KW-1185">Reference proteome</keyword>
<keyword evidence="3 6" id="KW-1133">Transmembrane helix</keyword>
<evidence type="ECO:0000256" key="6">
    <source>
        <dbReference type="SAM" id="Phobius"/>
    </source>
</evidence>
<sequence length="536" mass="57015">MNHHRDSRDAANQLPLLRRRNVTRSSTPPLPLLLVALSSSAMMIIHRTTPRYCCCDAFPAPRWPSLLVSPAAARIADAAITRRPRRSSPPSSSCAWSRRGGRRRRHSSLPPVVDAAMGSSGSSSSSVPPPPESGVRRRDGEGEIHYLRPYLRQLLLLCRPMNFPVVALFHVLGANQAIHLWMRSTTTMASSSSSSSSSSPRLLLSLLADPSMLVVLLSLLLVTSTSMVTNDYYDARDGVDMPDDADHPLAKAASRTGVGGGKDGDDDDDRGVVVPMSIAKVFDSYLYAALLLSSAFVPGAMSRLMVLGGAIVTYLYTVHLKPKTWIKNASCAGLVAISPLTSGLAAWHVLCDVTRPFHSLAVVVDGGGGDGGGGGHIPWFRLFQSPMSSLVLSLFAGMMGREILMDIADSEGDARAGIETVPVKYGRGVASGIAFGCSVMSAISACGASLMPWIGSIGGGIIIEQRHNDMSGYIASLAALAVSSKVRNVLLSVAGSGMLLRRTYGVWRTNGEDVKLVHRAVEESLISVVLVLASFL</sequence>
<keyword evidence="2 6" id="KW-0812">Transmembrane</keyword>
<evidence type="ECO:0000313" key="7">
    <source>
        <dbReference type="EMBL" id="KAL3810320.1"/>
    </source>
</evidence>
<evidence type="ECO:0000256" key="2">
    <source>
        <dbReference type="ARBA" id="ARBA00022692"/>
    </source>
</evidence>
<feature type="transmembrane region" description="Helical" evidence="6">
    <location>
        <begin position="202"/>
        <end position="222"/>
    </location>
</feature>
<evidence type="ECO:0000256" key="5">
    <source>
        <dbReference type="SAM" id="MobiDB-lite"/>
    </source>
</evidence>
<evidence type="ECO:0000256" key="1">
    <source>
        <dbReference type="ARBA" id="ARBA00004141"/>
    </source>
</evidence>
<dbReference type="Proteomes" id="UP001530377">
    <property type="component" value="Unassembled WGS sequence"/>
</dbReference>
<evidence type="ECO:0000256" key="4">
    <source>
        <dbReference type="ARBA" id="ARBA00023136"/>
    </source>
</evidence>
<feature type="transmembrane region" description="Helical" evidence="6">
    <location>
        <begin position="329"/>
        <end position="350"/>
    </location>
</feature>
<dbReference type="EMBL" id="JALLPB020000338">
    <property type="protein sequence ID" value="KAL3810320.1"/>
    <property type="molecule type" value="Genomic_DNA"/>
</dbReference>
<evidence type="ECO:0000313" key="8">
    <source>
        <dbReference type="Proteomes" id="UP001530377"/>
    </source>
</evidence>
<reference evidence="7 8" key="1">
    <citation type="submission" date="2024-10" db="EMBL/GenBank/DDBJ databases">
        <title>Updated reference genomes for cyclostephanoid diatoms.</title>
        <authorList>
            <person name="Roberts W.R."/>
            <person name="Alverson A.J."/>
        </authorList>
    </citation>
    <scope>NUCLEOTIDE SEQUENCE [LARGE SCALE GENOMIC DNA]</scope>
    <source>
        <strain evidence="7 8">AJA228-03</strain>
    </source>
</reference>
<dbReference type="GO" id="GO:0016020">
    <property type="term" value="C:membrane"/>
    <property type="evidence" value="ECO:0007669"/>
    <property type="project" value="UniProtKB-SubCell"/>
</dbReference>
<comment type="caution">
    <text evidence="7">The sequence shown here is derived from an EMBL/GenBank/DDBJ whole genome shotgun (WGS) entry which is preliminary data.</text>
</comment>
<keyword evidence="4 6" id="KW-0472">Membrane</keyword>
<accession>A0ABD3RBE3</accession>
<feature type="transmembrane region" description="Helical" evidence="6">
    <location>
        <begin position="285"/>
        <end position="317"/>
    </location>
</feature>
<proteinExistence type="predicted"/>
<comment type="subcellular location">
    <subcellularLocation>
        <location evidence="1">Membrane</location>
        <topology evidence="1">Multi-pass membrane protein</topology>
    </subcellularLocation>
</comment>
<gene>
    <name evidence="7" type="ORF">ACHAXA_008255</name>
</gene>
<evidence type="ECO:0000256" key="3">
    <source>
        <dbReference type="ARBA" id="ARBA00022989"/>
    </source>
</evidence>
<feature type="compositionally biased region" description="Low complexity" evidence="5">
    <location>
        <begin position="88"/>
        <end position="98"/>
    </location>
</feature>